<evidence type="ECO:0000313" key="2">
    <source>
        <dbReference type="EMBL" id="CAE2233473.1"/>
    </source>
</evidence>
<keyword evidence="1" id="KW-0812">Transmembrane</keyword>
<accession>A0A6V4D191</accession>
<evidence type="ECO:0008006" key="3">
    <source>
        <dbReference type="Google" id="ProtNLM"/>
    </source>
</evidence>
<sequence length="381" mass="40806">MASVPNDTAVEEPEDAGTVIATVISVVLTAAVLWTAFSFRMYRKAKDAARAAKPDATGPTHKDIEYVRDLIAEQAATGKQVTKETLLRDIASAPAMVTLGNKAVYAVPRKLRKLHALLLKKGVIGADIAVPDGGEGAVRLLLAYQLHSSLEALLQKDARLDAVVAELQVAAADGALFILPSLYEASIKGKWLQPALATLALQVCLRSGLWSELDPKCVDIARAQLEGQGAPYPDVSLRLTAKSWMGQPNISPGTMIEVGVAVERAHAGASRAKYQKKVPTREGTLKPVMETYSCLVSRESDTEGGSKGSIVGTVDVDVFDVMQEEARSTLKMVAPKQPGKYELRVDLRSAIVLGVRAETTCAFEVVSTEALAAQHQDDDYD</sequence>
<evidence type="ECO:0000256" key="1">
    <source>
        <dbReference type="SAM" id="Phobius"/>
    </source>
</evidence>
<organism evidence="2">
    <name type="scientific">Prymnesium polylepis</name>
    <dbReference type="NCBI Taxonomy" id="72548"/>
    <lineage>
        <taxon>Eukaryota</taxon>
        <taxon>Haptista</taxon>
        <taxon>Haptophyta</taxon>
        <taxon>Prymnesiophyceae</taxon>
        <taxon>Prymnesiales</taxon>
        <taxon>Prymnesiaceae</taxon>
        <taxon>Prymnesium</taxon>
    </lineage>
</organism>
<reference evidence="2" key="1">
    <citation type="submission" date="2021-01" db="EMBL/GenBank/DDBJ databases">
        <authorList>
            <person name="Corre E."/>
            <person name="Pelletier E."/>
            <person name="Niang G."/>
            <person name="Scheremetjew M."/>
            <person name="Finn R."/>
            <person name="Kale V."/>
            <person name="Holt S."/>
            <person name="Cochrane G."/>
            <person name="Meng A."/>
            <person name="Brown T."/>
            <person name="Cohen L."/>
        </authorList>
    </citation>
    <scope>NUCLEOTIDE SEQUENCE</scope>
    <source>
        <strain evidence="2">UIO037</strain>
    </source>
</reference>
<dbReference type="AlphaFoldDB" id="A0A6V4D191"/>
<name>A0A6V4D191_9EUKA</name>
<gene>
    <name evidence="2" type="ORF">CPOL0286_LOCUS11668</name>
</gene>
<keyword evidence="1" id="KW-0472">Membrane</keyword>
<proteinExistence type="predicted"/>
<keyword evidence="1" id="KW-1133">Transmembrane helix</keyword>
<dbReference type="EMBL" id="HBKO01025557">
    <property type="protein sequence ID" value="CAE2233473.1"/>
    <property type="molecule type" value="Transcribed_RNA"/>
</dbReference>
<protein>
    <recommendedName>
        <fullName evidence="3">SEC63 domain-containing protein</fullName>
    </recommendedName>
</protein>
<feature type="transmembrane region" description="Helical" evidence="1">
    <location>
        <begin position="16"/>
        <end position="37"/>
    </location>
</feature>